<dbReference type="Gene3D" id="1.10.510.10">
    <property type="entry name" value="Transferase(Phosphotransferase) domain 1"/>
    <property type="match status" value="1"/>
</dbReference>
<dbReference type="PROSITE" id="PS00108">
    <property type="entry name" value="PROTEIN_KINASE_ST"/>
    <property type="match status" value="1"/>
</dbReference>
<evidence type="ECO:0000256" key="6">
    <source>
        <dbReference type="ARBA" id="ARBA00022840"/>
    </source>
</evidence>
<feature type="compositionally biased region" description="Polar residues" evidence="8">
    <location>
        <begin position="939"/>
        <end position="948"/>
    </location>
</feature>
<dbReference type="InterPro" id="IPR017441">
    <property type="entry name" value="Protein_kinase_ATP_BS"/>
</dbReference>
<feature type="compositionally biased region" description="Low complexity" evidence="8">
    <location>
        <begin position="782"/>
        <end position="810"/>
    </location>
</feature>
<keyword evidence="2" id="KW-0723">Serine/threonine-protein kinase</keyword>
<evidence type="ECO:0000256" key="5">
    <source>
        <dbReference type="ARBA" id="ARBA00022777"/>
    </source>
</evidence>
<dbReference type="SMART" id="SM00220">
    <property type="entry name" value="S_TKc"/>
    <property type="match status" value="1"/>
</dbReference>
<dbReference type="PROSITE" id="PS50011">
    <property type="entry name" value="PROTEIN_KINASE_DOM"/>
    <property type="match status" value="1"/>
</dbReference>
<feature type="compositionally biased region" description="Low complexity" evidence="8">
    <location>
        <begin position="696"/>
        <end position="706"/>
    </location>
</feature>
<organism evidence="10 11">
    <name type="scientific">Ophiocordyceps camponoti-rufipedis</name>
    <dbReference type="NCBI Taxonomy" id="2004952"/>
    <lineage>
        <taxon>Eukaryota</taxon>
        <taxon>Fungi</taxon>
        <taxon>Dikarya</taxon>
        <taxon>Ascomycota</taxon>
        <taxon>Pezizomycotina</taxon>
        <taxon>Sordariomycetes</taxon>
        <taxon>Hypocreomycetidae</taxon>
        <taxon>Hypocreales</taxon>
        <taxon>Ophiocordycipitaceae</taxon>
        <taxon>Ophiocordyceps</taxon>
    </lineage>
</organism>
<dbReference type="PANTHER" id="PTHR24058:SF22">
    <property type="entry name" value="DUAL SPECIFICITY TYROSINE-PHOSPHORYLATION-REGULATED KINASE 4"/>
    <property type="match status" value="1"/>
</dbReference>
<feature type="binding site" evidence="7">
    <location>
        <position position="1153"/>
    </location>
    <ligand>
        <name>ATP</name>
        <dbReference type="ChEBI" id="CHEBI:30616"/>
    </ligand>
</feature>
<feature type="region of interest" description="Disordered" evidence="8">
    <location>
        <begin position="155"/>
        <end position="187"/>
    </location>
</feature>
<feature type="compositionally biased region" description="Polar residues" evidence="8">
    <location>
        <begin position="1440"/>
        <end position="1450"/>
    </location>
</feature>
<evidence type="ECO:0000256" key="7">
    <source>
        <dbReference type="PROSITE-ProRule" id="PRU10141"/>
    </source>
</evidence>
<dbReference type="Proteomes" id="UP000226431">
    <property type="component" value="Unassembled WGS sequence"/>
</dbReference>
<evidence type="ECO:0000313" key="11">
    <source>
        <dbReference type="Proteomes" id="UP000226431"/>
    </source>
</evidence>
<dbReference type="GO" id="GO:0005737">
    <property type="term" value="C:cytoplasm"/>
    <property type="evidence" value="ECO:0007669"/>
    <property type="project" value="TreeGrafter"/>
</dbReference>
<protein>
    <recommendedName>
        <fullName evidence="9">Protein kinase domain-containing protein</fullName>
    </recommendedName>
</protein>
<evidence type="ECO:0000256" key="3">
    <source>
        <dbReference type="ARBA" id="ARBA00022679"/>
    </source>
</evidence>
<feature type="compositionally biased region" description="Polar residues" evidence="8">
    <location>
        <begin position="573"/>
        <end position="583"/>
    </location>
</feature>
<dbReference type="PROSITE" id="PS00107">
    <property type="entry name" value="PROTEIN_KINASE_ATP"/>
    <property type="match status" value="1"/>
</dbReference>
<dbReference type="CDD" id="cd14210">
    <property type="entry name" value="PKc_DYRK"/>
    <property type="match status" value="1"/>
</dbReference>
<dbReference type="Pfam" id="PF00069">
    <property type="entry name" value="Pkinase"/>
    <property type="match status" value="1"/>
</dbReference>
<keyword evidence="4 7" id="KW-0547">Nucleotide-binding</keyword>
<sequence>MEPRAVVYLLETAAARSSDGHSRVLVRYSSGMLLQGGPLAPYRPPSLLPEPQADDLQGTLPVRAERDAQQTGCLRAAAATQRDLDGPDLISGRSCVSVANRGFVPFSRAPGTTCWASTGQLVFSRSPVSRPFAVVGFSAPLPYYPPLADQLQSQRSFLSSSKSSDDVNTSMLASKHHHSPLPSVPRNGQMAQVAAPYDFLPSVSFDDLHASIETASTDLKRSNPPPKSTDAPARDSVGMIDRNLPQRQTVAHGPVQPRSSNPPLATRSGRSGSILRGSNAAVASSTTTTTTTTTATRQSSNSSVVSSSSGPVDNSSGSATGLRSRRQSHYPPISNVSAAPKPPRKSVGPGMVAAAAANVEARTSRGRRPSLLADRASVDVNRRSVETTRRSVDSFSEGARNASNSRAIKAKSALPPARTAEHNPLAVSGLAGDDNRLSTLAARSPRVSARGSIQPAATKRASMMPGAHPLTHATGLGARTVSPTDTRRMKRLSTMPQSQSLNAFFKAPPPPPPLSIDHRAQSRSPSMIPRRTTATPSSARTTPDVGNRKSYSSVGSVASSNNNNNMRASSGSLQPRISLQSMSRLPAPKHSASHSSLVTDGEEDVPPVPAIPKAYESPKDSSAEVCFSDRRKTSLGAPDSLGGGYTGTAIPFSVHPEPTKAAPSRNGPIRVPALPAISADEGVGNGLHAKKHLQPLRLPPLNLGPLKLPPRTRITDTSEAPDNRCDISPPPSRQLPKTPSTPMTASKTSFFSKKYDEPIQLPNLRSTSTIHHTYRVTPTPPDASSSGSSFTASDTNHKPSLSPFLSTSLPKGGFEPALLKRSKTGVDSRAVPVSEFDDAPRRKPAATREPGPDKTTAPKSPPPPSDSTADEPPTPSSINSLRRKLSLSWMRNGSKGNNNDAAEKSSTRQHPSKQEAMPPPRIPTSVTTSNLSMPKRLDQSPTVATNGSFLELRRRKDSTSSLTAQLAHDRVRSDNWGSKKERSDLLASQPSHGLVAASKVLRTRAPNAGYSAVELDKDDLAAEEEMRKMGSRRKETEVAAKSLDTLKKRATSKERVGPQEAVRMAMLNIYERGEVVDFEDVYFCGTQNANKVVGDVQSNVPNFGYDDERGDYTIVPGDHLAYRYEIIDVLGKGSFGQVVRCIDHKHGALVAVKIIRNKKRFHQQALVEVNILQKLREWDPKNRHSMVSFTQHFYFRGHLCISTELLDMNLYEFIKAHAFRGFSLRIIRRFTKQILSSLILLKQRKVIHCDLKPENILLRHPLQSEIKVIDFGSSCFETEKVYTYIQSRFYRSPEVILGMTYGMPIDMWSVGCILAELYTGVPIFPGENEQEQLACIMEVFGPPEKHLIEKSTRRKLFFDSVGKPRLTVSSKGRRRRPSSKTLQQVLKCDDDVFVDFLSRCLRWDPERRLKPEDAIRHEFISGQKPVTLITRLTARDTSPVRRSNTVTSTPRPLPDPPGGASRGINGGRTASSPQKLAPITSRRISGATGATAASNNRRTSAGSGSISSGASGLPRAAGRTAGGRADLAAAGAAAAMTRRA</sequence>
<dbReference type="STRING" id="2004952.A0A2C5Z538"/>
<proteinExistence type="inferred from homology"/>
<feature type="compositionally biased region" description="Low complexity" evidence="8">
    <location>
        <begin position="267"/>
        <end position="318"/>
    </location>
</feature>
<comment type="similarity">
    <text evidence="1">Belongs to the protein kinase superfamily. CMGC Ser/Thr protein kinase family. MNB/DYRK subfamily.</text>
</comment>
<dbReference type="OrthoDB" id="9332038at2759"/>
<dbReference type="Gene3D" id="3.30.200.20">
    <property type="entry name" value="Phosphorylase Kinase, domain 1"/>
    <property type="match status" value="1"/>
</dbReference>
<keyword evidence="6 7" id="KW-0067">ATP-binding</keyword>
<evidence type="ECO:0000256" key="4">
    <source>
        <dbReference type="ARBA" id="ARBA00022741"/>
    </source>
</evidence>
<dbReference type="InterPro" id="IPR050494">
    <property type="entry name" value="Ser_Thr_dual-spec_kinase"/>
</dbReference>
<feature type="region of interest" description="Disordered" evidence="8">
    <location>
        <begin position="500"/>
        <end position="604"/>
    </location>
</feature>
<feature type="region of interest" description="Disordered" evidence="8">
    <location>
        <begin position="696"/>
        <end position="949"/>
    </location>
</feature>
<evidence type="ECO:0000313" key="10">
    <source>
        <dbReference type="EMBL" id="PHH74900.1"/>
    </source>
</evidence>
<feature type="region of interest" description="Disordered" evidence="8">
    <location>
        <begin position="1430"/>
        <end position="1540"/>
    </location>
</feature>
<evidence type="ECO:0000256" key="2">
    <source>
        <dbReference type="ARBA" id="ARBA00022527"/>
    </source>
</evidence>
<dbReference type="InterPro" id="IPR000719">
    <property type="entry name" value="Prot_kinase_dom"/>
</dbReference>
<dbReference type="FunFam" id="1.10.510.10:FF:000112">
    <property type="entry name" value="Putative dual specificity tyrosine-phosphorylation-regulated kinase 2"/>
    <property type="match status" value="1"/>
</dbReference>
<feature type="compositionally biased region" description="Polar residues" evidence="8">
    <location>
        <begin position="889"/>
        <end position="900"/>
    </location>
</feature>
<evidence type="ECO:0000259" key="9">
    <source>
        <dbReference type="PROSITE" id="PS50011"/>
    </source>
</evidence>
<reference evidence="10 11" key="1">
    <citation type="submission" date="2017-06" db="EMBL/GenBank/DDBJ databases">
        <title>Ant-infecting Ophiocordyceps genomes reveal a high diversity of potential behavioral manipulation genes and a possible major role for enterotoxins.</title>
        <authorList>
            <person name="De Bekker C."/>
            <person name="Evans H.C."/>
            <person name="Brachmann A."/>
            <person name="Hughes D.P."/>
        </authorList>
    </citation>
    <scope>NUCLEOTIDE SEQUENCE [LARGE SCALE GENOMIC DNA]</scope>
    <source>
        <strain evidence="10 11">Map16</strain>
    </source>
</reference>
<feature type="compositionally biased region" description="Low complexity" evidence="8">
    <location>
        <begin position="529"/>
        <end position="543"/>
    </location>
</feature>
<dbReference type="InterPro" id="IPR008271">
    <property type="entry name" value="Ser/Thr_kinase_AS"/>
</dbReference>
<name>A0A2C5Z538_9HYPO</name>
<feature type="compositionally biased region" description="Basic and acidic residues" evidence="8">
    <location>
        <begin position="713"/>
        <end position="725"/>
    </location>
</feature>
<dbReference type="SUPFAM" id="SSF56112">
    <property type="entry name" value="Protein kinase-like (PK-like)"/>
    <property type="match status" value="1"/>
</dbReference>
<evidence type="ECO:0000256" key="8">
    <source>
        <dbReference type="SAM" id="MobiDB-lite"/>
    </source>
</evidence>
<feature type="region of interest" description="Disordered" evidence="8">
    <location>
        <begin position="215"/>
        <end position="351"/>
    </location>
</feature>
<comment type="caution">
    <text evidence="10">The sequence shown here is derived from an EMBL/GenBank/DDBJ whole genome shotgun (WGS) entry which is preliminary data.</text>
</comment>
<feature type="compositionally biased region" description="Low complexity" evidence="8">
    <location>
        <begin position="550"/>
        <end position="572"/>
    </location>
</feature>
<gene>
    <name evidence="10" type="ORF">CDD80_2760</name>
</gene>
<keyword evidence="3" id="KW-0808">Transferase</keyword>
<feature type="domain" description="Protein kinase" evidence="9">
    <location>
        <begin position="1124"/>
        <end position="1420"/>
    </location>
</feature>
<keyword evidence="5" id="KW-0418">Kinase</keyword>
<dbReference type="InterPro" id="IPR011009">
    <property type="entry name" value="Kinase-like_dom_sf"/>
</dbReference>
<feature type="compositionally biased region" description="Polar residues" evidence="8">
    <location>
        <begin position="735"/>
        <end position="751"/>
    </location>
</feature>
<feature type="region of interest" description="Disordered" evidence="8">
    <location>
        <begin position="391"/>
        <end position="419"/>
    </location>
</feature>
<dbReference type="GO" id="GO:0004674">
    <property type="term" value="F:protein serine/threonine kinase activity"/>
    <property type="evidence" value="ECO:0007669"/>
    <property type="project" value="UniProtKB-KW"/>
</dbReference>
<evidence type="ECO:0000256" key="1">
    <source>
        <dbReference type="ARBA" id="ARBA00008867"/>
    </source>
</evidence>
<dbReference type="EMBL" id="NJES01000246">
    <property type="protein sequence ID" value="PHH74900.1"/>
    <property type="molecule type" value="Genomic_DNA"/>
</dbReference>
<keyword evidence="11" id="KW-1185">Reference proteome</keyword>
<dbReference type="PANTHER" id="PTHR24058">
    <property type="entry name" value="DUAL SPECIFICITY PROTEIN KINASE"/>
    <property type="match status" value="1"/>
</dbReference>
<dbReference type="GO" id="GO:0005856">
    <property type="term" value="C:cytoskeleton"/>
    <property type="evidence" value="ECO:0007669"/>
    <property type="project" value="TreeGrafter"/>
</dbReference>
<feature type="compositionally biased region" description="Low complexity" evidence="8">
    <location>
        <begin position="1500"/>
        <end position="1540"/>
    </location>
</feature>
<feature type="region of interest" description="Disordered" evidence="8">
    <location>
        <begin position="444"/>
        <end position="482"/>
    </location>
</feature>
<dbReference type="GO" id="GO:0005524">
    <property type="term" value="F:ATP binding"/>
    <property type="evidence" value="ECO:0007669"/>
    <property type="project" value="UniProtKB-UniRule"/>
</dbReference>
<accession>A0A2C5Z538</accession>